<dbReference type="EMBL" id="JN093097">
    <property type="protein sequence ID" value="AET25316.1"/>
    <property type="molecule type" value="Genomic_DNA"/>
</dbReference>
<dbReference type="KEGG" id="rfa:A3L23_05042"/>
<sequence>MTATNYTTVEVWASDIVKYRDDGANNRRVPVVRFSPPKQVGPAIQLEEGDRLEIGRPTKNVTDGYRRLDVPDAHKAFSRNSFLITERADATQVRTKQRGGCHIQWWGHATARALRMNENFFVTTDPTSFRVDCSGPLERGQTTSHEQAVWVLVHPGRVHRLPPTSPNYVPGELETGLTAGEDPTDQYFYPKVVPGTKAHREYLAALDLIEWHFSDLLEWPPRFEPSASRPGLSGERQKVLLFRHALTQVGHHVDADAIHALPDSFLQWIVAHNMLSFHDHRQDSRLGSLD</sequence>
<accession>G8JZ45</accession>
<gene>
    <name evidence="1" type="ORF">pFi_180</name>
</gene>
<organism evidence="1">
    <name type="scientific">Rhodococcoides fascians D188</name>
    <dbReference type="NCBI Taxonomy" id="1051973"/>
    <lineage>
        <taxon>Bacteria</taxon>
        <taxon>Bacillati</taxon>
        <taxon>Actinomycetota</taxon>
        <taxon>Actinomycetes</taxon>
        <taxon>Mycobacteriales</taxon>
        <taxon>Nocardiaceae</taxon>
        <taxon>Rhodococcoides</taxon>
    </lineage>
</organism>
<reference evidence="1" key="2">
    <citation type="journal article" date="2010" name="Mol. Plant Microbe Interact.">
        <title>Rhodococcus fascians impacts plant development through the dynamic fas-mediated production of a cytokinin mix.</title>
        <authorList>
            <person name="Pertry I."/>
            <person name="Vaclavikova K."/>
            <person name="Gemrotova M."/>
            <person name="Spichal L."/>
            <person name="Galuszka P."/>
            <person name="Depuydt S."/>
            <person name="Temmerman W."/>
            <person name="Stes E."/>
            <person name="De Keyser A."/>
            <person name="Riefler M."/>
            <person name="Biondi S."/>
            <person name="Novak O."/>
            <person name="Schmulling T."/>
            <person name="Strnad M."/>
            <person name="Tarkowski P."/>
            <person name="Holsters M."/>
            <person name="Vereecke D."/>
        </authorList>
    </citation>
    <scope>NUCLEOTIDE SEQUENCE</scope>
    <source>
        <strain evidence="1">D188</strain>
        <plasmid evidence="1">pFiD188</plasmid>
    </source>
</reference>
<protein>
    <submittedName>
        <fullName evidence="1">Uncharacterized protein</fullName>
    </submittedName>
</protein>
<geneLocation type="plasmid" evidence="1">
    <name>pFiD188</name>
</geneLocation>
<dbReference type="PATRIC" id="fig|1051973.4.peg.5089"/>
<keyword evidence="1" id="KW-0614">Plasmid</keyword>
<name>G8JZ45_RHOFA</name>
<reference evidence="1" key="1">
    <citation type="journal article" date="2009" name="Proc. Natl. Acad. Sci. U.S.A.">
        <title>Identification of Rhodococcus fascians cytokinins and their modus operandi to reshape the plant.</title>
        <authorList>
            <person name="Pertry I."/>
            <person name="Vaclavikova K."/>
            <person name="Depuydt S."/>
            <person name="Galuszka P."/>
            <person name="Spichal L."/>
            <person name="Temmerman W."/>
            <person name="Stes E."/>
            <person name="Schmulling T."/>
            <person name="Kakimoto T."/>
            <person name="Van Montagu M.C."/>
            <person name="Strnad M."/>
            <person name="Holsters M."/>
            <person name="Tarkowski P."/>
            <person name="Vereecke D."/>
        </authorList>
    </citation>
    <scope>NUCLEOTIDE SEQUENCE</scope>
    <source>
        <strain evidence="1">D188</strain>
        <plasmid evidence="1">pFiD188</plasmid>
    </source>
</reference>
<reference evidence="1" key="3">
    <citation type="journal article" date="2011" name="Annu. Rev. Phytopathol.">
        <title>A successful bacterial coup d'etat: how Rhodococcus fascians redirects plant development.</title>
        <authorList>
            <person name="Stes E."/>
            <person name="Vandeputte O.M."/>
            <person name="El Jaziri M."/>
            <person name="Holsters M."/>
            <person name="Vereecke D."/>
        </authorList>
    </citation>
    <scope>NUCLEOTIDE SEQUENCE</scope>
    <source>
        <strain evidence="1">D188</strain>
        <plasmid evidence="1">pFiD188</plasmid>
    </source>
</reference>
<dbReference type="AlphaFoldDB" id="G8JZ45"/>
<reference evidence="1" key="4">
    <citation type="submission" date="2011-06" db="EMBL/GenBank/DDBJ databases">
        <authorList>
            <person name="Vereecke D.M."/>
        </authorList>
    </citation>
    <scope>NUCLEOTIDE SEQUENCE</scope>
    <source>
        <strain evidence="1">D188</strain>
        <plasmid evidence="1">pFiD188</plasmid>
    </source>
</reference>
<proteinExistence type="predicted"/>
<reference evidence="1" key="5">
    <citation type="journal article" date="2012" name="Mol. Plant Microbe Interact.">
        <title>pFiD188, the linear virulence plasmid of Rhodococcus fascians D188.</title>
        <authorList>
            <person name="Francis I."/>
            <person name="De Keyser A."/>
            <person name="De Backer P."/>
            <person name="Simon-Mateo C."/>
            <person name="Kalkus J."/>
            <person name="Pertry I."/>
            <person name="Ardiles-Diaz W."/>
            <person name="De Rycke R."/>
            <person name="Vandeputte O.M."/>
            <person name="El Jaziri M."/>
            <person name="Holsters M."/>
            <person name="Vereecke D."/>
        </authorList>
    </citation>
    <scope>NUCLEOTIDE SEQUENCE</scope>
    <source>
        <strain evidence="1">D188</strain>
        <plasmid evidence="1">pFiD188</plasmid>
    </source>
</reference>
<evidence type="ECO:0000313" key="1">
    <source>
        <dbReference type="EMBL" id="AET25316.1"/>
    </source>
</evidence>